<dbReference type="GO" id="GO:0016491">
    <property type="term" value="F:oxidoreductase activity"/>
    <property type="evidence" value="ECO:0007669"/>
    <property type="project" value="UniProtKB-KW"/>
</dbReference>
<evidence type="ECO:0000313" key="4">
    <source>
        <dbReference type="Proteomes" id="UP000292085"/>
    </source>
</evidence>
<keyword evidence="2" id="KW-0560">Oxidoreductase</keyword>
<organism evidence="3 4">
    <name type="scientific">Sphingomonas populi</name>
    <dbReference type="NCBI Taxonomy" id="2484750"/>
    <lineage>
        <taxon>Bacteria</taxon>
        <taxon>Pseudomonadati</taxon>
        <taxon>Pseudomonadota</taxon>
        <taxon>Alphaproteobacteria</taxon>
        <taxon>Sphingomonadales</taxon>
        <taxon>Sphingomonadaceae</taxon>
        <taxon>Sphingomonas</taxon>
    </lineage>
</organism>
<evidence type="ECO:0000256" key="1">
    <source>
        <dbReference type="ARBA" id="ARBA00006484"/>
    </source>
</evidence>
<dbReference type="EMBL" id="SGIS01000075">
    <property type="protein sequence ID" value="RZF59196.1"/>
    <property type="molecule type" value="Genomic_DNA"/>
</dbReference>
<dbReference type="OrthoDB" id="9812986at2"/>
<dbReference type="PANTHER" id="PTHR24321">
    <property type="entry name" value="DEHYDROGENASES, SHORT CHAIN"/>
    <property type="match status" value="1"/>
</dbReference>
<dbReference type="Gene3D" id="3.40.50.720">
    <property type="entry name" value="NAD(P)-binding Rossmann-like Domain"/>
    <property type="match status" value="1"/>
</dbReference>
<dbReference type="PANTHER" id="PTHR24321:SF8">
    <property type="entry name" value="ESTRADIOL 17-BETA-DEHYDROGENASE 8-RELATED"/>
    <property type="match status" value="1"/>
</dbReference>
<gene>
    <name evidence="3" type="ORF">EWE75_23045</name>
</gene>
<evidence type="ECO:0000313" key="3">
    <source>
        <dbReference type="EMBL" id="RZF59196.1"/>
    </source>
</evidence>
<dbReference type="InterPro" id="IPR036291">
    <property type="entry name" value="NAD(P)-bd_dom_sf"/>
</dbReference>
<dbReference type="InterPro" id="IPR002347">
    <property type="entry name" value="SDR_fam"/>
</dbReference>
<dbReference type="AlphaFoldDB" id="A0A4Q6XSE6"/>
<keyword evidence="4" id="KW-1185">Reference proteome</keyword>
<dbReference type="Proteomes" id="UP000292085">
    <property type="component" value="Unassembled WGS sequence"/>
</dbReference>
<accession>A0A4Q6XSE6</accession>
<feature type="non-terminal residue" evidence="3">
    <location>
        <position position="1"/>
    </location>
</feature>
<proteinExistence type="inferred from homology"/>
<reference evidence="3 4" key="1">
    <citation type="submission" date="2019-02" db="EMBL/GenBank/DDBJ databases">
        <authorList>
            <person name="Li Y."/>
        </authorList>
    </citation>
    <scope>NUCLEOTIDE SEQUENCE [LARGE SCALE GENOMIC DNA]</scope>
    <source>
        <strain evidence="3 4">3-7</strain>
    </source>
</reference>
<evidence type="ECO:0000256" key="2">
    <source>
        <dbReference type="ARBA" id="ARBA00023002"/>
    </source>
</evidence>
<comment type="caution">
    <text evidence="3">The sequence shown here is derived from an EMBL/GenBank/DDBJ whole genome shotgun (WGS) entry which is preliminary data.</text>
</comment>
<sequence>LGRMAEPEEIASVVAFLASDDASFMTGSELVVDGGYTAK</sequence>
<dbReference type="SUPFAM" id="SSF51735">
    <property type="entry name" value="NAD(P)-binding Rossmann-fold domains"/>
    <property type="match status" value="1"/>
</dbReference>
<comment type="similarity">
    <text evidence="1">Belongs to the short-chain dehydrogenases/reductases (SDR) family.</text>
</comment>
<protein>
    <submittedName>
        <fullName evidence="3">SDR family oxidoreductase</fullName>
    </submittedName>
</protein>
<dbReference type="Pfam" id="PF13561">
    <property type="entry name" value="adh_short_C2"/>
    <property type="match status" value="1"/>
</dbReference>
<name>A0A4Q6XSE6_9SPHN</name>